<dbReference type="InterPro" id="IPR004839">
    <property type="entry name" value="Aminotransferase_I/II_large"/>
</dbReference>
<accession>A0A917Q7F8</accession>
<keyword evidence="6" id="KW-0663">Pyridoxal phosphate</keyword>
<dbReference type="Proteomes" id="UP000600449">
    <property type="component" value="Unassembled WGS sequence"/>
</dbReference>
<keyword evidence="4 9" id="KW-0032">Aminotransferase</keyword>
<keyword evidence="10" id="KW-1185">Reference proteome</keyword>
<evidence type="ECO:0000313" key="10">
    <source>
        <dbReference type="Proteomes" id="UP000600449"/>
    </source>
</evidence>
<evidence type="ECO:0000256" key="1">
    <source>
        <dbReference type="ARBA" id="ARBA00001933"/>
    </source>
</evidence>
<dbReference type="GO" id="GO:0006520">
    <property type="term" value="P:amino acid metabolic process"/>
    <property type="evidence" value="ECO:0007669"/>
    <property type="project" value="InterPro"/>
</dbReference>
<evidence type="ECO:0000256" key="5">
    <source>
        <dbReference type="ARBA" id="ARBA00022679"/>
    </source>
</evidence>
<dbReference type="InterPro" id="IPR050596">
    <property type="entry name" value="AspAT/PAT-like"/>
</dbReference>
<comment type="catalytic activity">
    <reaction evidence="7">
        <text>L-aspartate + 2-oxoglutarate = oxaloacetate + L-glutamate</text>
        <dbReference type="Rhea" id="RHEA:21824"/>
        <dbReference type="ChEBI" id="CHEBI:16452"/>
        <dbReference type="ChEBI" id="CHEBI:16810"/>
        <dbReference type="ChEBI" id="CHEBI:29985"/>
        <dbReference type="ChEBI" id="CHEBI:29991"/>
        <dbReference type="EC" id="2.6.1.1"/>
    </reaction>
</comment>
<dbReference type="InterPro" id="IPR015424">
    <property type="entry name" value="PyrdxlP-dep_Trfase"/>
</dbReference>
<dbReference type="GO" id="GO:0004069">
    <property type="term" value="F:L-aspartate:2-oxoglutarate aminotransferase activity"/>
    <property type="evidence" value="ECO:0007669"/>
    <property type="project" value="UniProtKB-EC"/>
</dbReference>
<proteinExistence type="inferred from homology"/>
<dbReference type="CDD" id="cd00609">
    <property type="entry name" value="AAT_like"/>
    <property type="match status" value="1"/>
</dbReference>
<feature type="domain" description="Aminotransferase class I/classII large" evidence="8">
    <location>
        <begin position="33"/>
        <end position="381"/>
    </location>
</feature>
<gene>
    <name evidence="9" type="ORF">GCM10011322_12060</name>
</gene>
<dbReference type="Pfam" id="PF00155">
    <property type="entry name" value="Aminotran_1_2"/>
    <property type="match status" value="1"/>
</dbReference>
<evidence type="ECO:0000313" key="9">
    <source>
        <dbReference type="EMBL" id="GGK27150.1"/>
    </source>
</evidence>
<evidence type="ECO:0000256" key="6">
    <source>
        <dbReference type="ARBA" id="ARBA00022898"/>
    </source>
</evidence>
<organism evidence="9 10">
    <name type="scientific">Salinarimonas ramus</name>
    <dbReference type="NCBI Taxonomy" id="690164"/>
    <lineage>
        <taxon>Bacteria</taxon>
        <taxon>Pseudomonadati</taxon>
        <taxon>Pseudomonadota</taxon>
        <taxon>Alphaproteobacteria</taxon>
        <taxon>Hyphomicrobiales</taxon>
        <taxon>Salinarimonadaceae</taxon>
        <taxon>Salinarimonas</taxon>
    </lineage>
</organism>
<dbReference type="EMBL" id="BMMF01000003">
    <property type="protein sequence ID" value="GGK27150.1"/>
    <property type="molecule type" value="Genomic_DNA"/>
</dbReference>
<dbReference type="GO" id="GO:0030170">
    <property type="term" value="F:pyridoxal phosphate binding"/>
    <property type="evidence" value="ECO:0007669"/>
    <property type="project" value="InterPro"/>
</dbReference>
<dbReference type="PRINTS" id="PR00753">
    <property type="entry name" value="ACCSYNTHASE"/>
</dbReference>
<dbReference type="NCBIfam" id="NF004770">
    <property type="entry name" value="PRK06108.1"/>
    <property type="match status" value="1"/>
</dbReference>
<dbReference type="PANTHER" id="PTHR46383:SF1">
    <property type="entry name" value="ASPARTATE AMINOTRANSFERASE"/>
    <property type="match status" value="1"/>
</dbReference>
<comment type="cofactor">
    <cofactor evidence="1">
        <name>pyridoxal 5'-phosphate</name>
        <dbReference type="ChEBI" id="CHEBI:597326"/>
    </cofactor>
</comment>
<dbReference type="PANTHER" id="PTHR46383">
    <property type="entry name" value="ASPARTATE AMINOTRANSFERASE"/>
    <property type="match status" value="1"/>
</dbReference>
<reference evidence="9 10" key="1">
    <citation type="journal article" date="2014" name="Int. J. Syst. Evol. Microbiol.">
        <title>Complete genome sequence of Corynebacterium casei LMG S-19264T (=DSM 44701T), isolated from a smear-ripened cheese.</title>
        <authorList>
            <consortium name="US DOE Joint Genome Institute (JGI-PGF)"/>
            <person name="Walter F."/>
            <person name="Albersmeier A."/>
            <person name="Kalinowski J."/>
            <person name="Ruckert C."/>
        </authorList>
    </citation>
    <scope>NUCLEOTIDE SEQUENCE [LARGE SCALE GENOMIC DNA]</scope>
    <source>
        <strain evidence="9 10">CGMCC 1.9161</strain>
    </source>
</reference>
<comment type="similarity">
    <text evidence="2">Belongs to the class-I pyridoxal-phosphate-dependent aminotransferase family.</text>
</comment>
<dbReference type="AlphaFoldDB" id="A0A917Q7F8"/>
<dbReference type="RefSeq" id="WP_188910651.1">
    <property type="nucleotide sequence ID" value="NZ_BMMF01000003.1"/>
</dbReference>
<keyword evidence="5" id="KW-0808">Transferase</keyword>
<name>A0A917Q7F8_9HYPH</name>
<evidence type="ECO:0000259" key="8">
    <source>
        <dbReference type="Pfam" id="PF00155"/>
    </source>
</evidence>
<dbReference type="InterPro" id="IPR015421">
    <property type="entry name" value="PyrdxlP-dep_Trfase_major"/>
</dbReference>
<comment type="caution">
    <text evidence="9">The sequence shown here is derived from an EMBL/GenBank/DDBJ whole genome shotgun (WGS) entry which is preliminary data.</text>
</comment>
<sequence length="391" mass="41777">MTDTYPIRPEAAAAPTSGIVDTVNYGRTREGLIPLWVGEGDLATPAFIAEAATRALAAGETFYTYQRGIPELRAAIAKRQSALLGKDLSPERFFVTTGGMHAVQIAMRLVAGTGDEVIVPTPAWPNFRGALTASGAGIVEVAMTPSDTGFALDLARLEAAIGPRTKAIVINSPANPTGWTATREELAAILEIARARDLWIVSDEIYQRFVWEERVAVGGRAASFHDVMREGDRVLFVQTLSKNYAMTGWRVGWLEASPELGQTIENLVQYSSSGSPVFVQRAAIAALEHGEGFVAHQIARARRGREIVSQALAPLNAVRFAPPPGAFYAFFGVPGADSRALARRLVDEANVGLAPGSAFGSGGEDGMRLCFARKDEDLVAAMGRLVPVLRG</sequence>
<protein>
    <recommendedName>
        <fullName evidence="3">aspartate transaminase</fullName>
        <ecNumber evidence="3">2.6.1.1</ecNumber>
    </recommendedName>
</protein>
<dbReference type="SUPFAM" id="SSF53383">
    <property type="entry name" value="PLP-dependent transferases"/>
    <property type="match status" value="1"/>
</dbReference>
<evidence type="ECO:0000256" key="2">
    <source>
        <dbReference type="ARBA" id="ARBA00007441"/>
    </source>
</evidence>
<evidence type="ECO:0000256" key="7">
    <source>
        <dbReference type="ARBA" id="ARBA00049185"/>
    </source>
</evidence>
<dbReference type="EC" id="2.6.1.1" evidence="3"/>
<evidence type="ECO:0000256" key="3">
    <source>
        <dbReference type="ARBA" id="ARBA00012753"/>
    </source>
</evidence>
<dbReference type="Gene3D" id="3.40.640.10">
    <property type="entry name" value="Type I PLP-dependent aspartate aminotransferase-like (Major domain)"/>
    <property type="match status" value="1"/>
</dbReference>
<evidence type="ECO:0000256" key="4">
    <source>
        <dbReference type="ARBA" id="ARBA00022576"/>
    </source>
</evidence>